<feature type="repeat" description="PPR" evidence="3">
    <location>
        <begin position="202"/>
        <end position="236"/>
    </location>
</feature>
<dbReference type="OrthoDB" id="185373at2759"/>
<dbReference type="NCBIfam" id="TIGR00756">
    <property type="entry name" value="PPR"/>
    <property type="match status" value="8"/>
</dbReference>
<protein>
    <recommendedName>
        <fullName evidence="6">Pentatricopeptide repeat-containing protein</fullName>
    </recommendedName>
</protein>
<sequence>MLSLRRALPSIPTYLRHFLRSLSSAEETPFPGHHSLSSFPGDPLPKPYKITPPVKPWPKTLSSKRLVSIISRQQNLDLALQIFQFAGQFHPNFSHTYDTYLTIITRLARARQFRHVEELMTQLRQSGVKCGEIVFVTLIRNYGLAGRPNDAVRTFLRIPDFGVNRSVRSLNCLLNVLVQNKKFDWVYLLFKNSRTKFNVIPNIFTCNILVKALCKKGDVKGAIKLLDDMPGMGLIPNVVTYTTILGGYVEKRDMEGAKRIFQMILEGGWVPDATTYTVLMDGYCKVGKLIDAVKVMDEMEENGVEPNDVTYGVMIEAYCKEKKPGEAVNLLGDMLEKKYVPSSVLCCKVIDVLCNEGKVGEACELWKKLLKKNVTPDNTISSTLIHWLCKEGKIQEARKLFDEFERSSVPSVLTYNMLIAGLCEAGELCEAGRLWDDMVEKGCTPNAFTYNMLIKGFCKIGNPKEGMRILDEMFVKRCLPNESTYRILIEGLCASELDDEIMKLLSLVSDKGGKIDANSWRVILTNALANVDTKTILDGILLKNLIISPLAGSYELKSLLSRDWDSLLLYPSFWLAFTLVNSFDKGDWLSKAHKCNSKYYASPKVILVGRAMPN</sequence>
<evidence type="ECO:0000256" key="1">
    <source>
        <dbReference type="ARBA" id="ARBA00007626"/>
    </source>
</evidence>
<dbReference type="Pfam" id="PF12854">
    <property type="entry name" value="PPR_1"/>
    <property type="match status" value="1"/>
</dbReference>
<dbReference type="InterPro" id="IPR002885">
    <property type="entry name" value="PPR_rpt"/>
</dbReference>
<evidence type="ECO:0000256" key="3">
    <source>
        <dbReference type="PROSITE-ProRule" id="PRU00708"/>
    </source>
</evidence>
<feature type="repeat" description="PPR" evidence="3">
    <location>
        <begin position="237"/>
        <end position="271"/>
    </location>
</feature>
<dbReference type="Proteomes" id="UP001153076">
    <property type="component" value="Unassembled WGS sequence"/>
</dbReference>
<evidence type="ECO:0008006" key="6">
    <source>
        <dbReference type="Google" id="ProtNLM"/>
    </source>
</evidence>
<feature type="repeat" description="PPR" evidence="3">
    <location>
        <begin position="307"/>
        <end position="341"/>
    </location>
</feature>
<dbReference type="AlphaFoldDB" id="A0A9Q1QMJ6"/>
<dbReference type="PANTHER" id="PTHR46128:SF117">
    <property type="entry name" value="PENTACOTRIPEPTIDE-REPEAT REGION OF PRORP DOMAIN-CONTAINING PROTEIN"/>
    <property type="match status" value="1"/>
</dbReference>
<feature type="repeat" description="PPR" evidence="3">
    <location>
        <begin position="377"/>
        <end position="407"/>
    </location>
</feature>
<feature type="repeat" description="PPR" evidence="3">
    <location>
        <begin position="272"/>
        <end position="306"/>
    </location>
</feature>
<name>A0A9Q1QMJ6_9CARY</name>
<organism evidence="4 5">
    <name type="scientific">Carnegiea gigantea</name>
    <dbReference type="NCBI Taxonomy" id="171969"/>
    <lineage>
        <taxon>Eukaryota</taxon>
        <taxon>Viridiplantae</taxon>
        <taxon>Streptophyta</taxon>
        <taxon>Embryophyta</taxon>
        <taxon>Tracheophyta</taxon>
        <taxon>Spermatophyta</taxon>
        <taxon>Magnoliopsida</taxon>
        <taxon>eudicotyledons</taxon>
        <taxon>Gunneridae</taxon>
        <taxon>Pentapetalae</taxon>
        <taxon>Caryophyllales</taxon>
        <taxon>Cactineae</taxon>
        <taxon>Cactaceae</taxon>
        <taxon>Cactoideae</taxon>
        <taxon>Echinocereeae</taxon>
        <taxon>Carnegiea</taxon>
    </lineage>
</organism>
<comment type="caution">
    <text evidence="4">The sequence shown here is derived from an EMBL/GenBank/DDBJ whole genome shotgun (WGS) entry which is preliminary data.</text>
</comment>
<feature type="repeat" description="PPR" evidence="3">
    <location>
        <begin position="446"/>
        <end position="480"/>
    </location>
</feature>
<reference evidence="4" key="1">
    <citation type="submission" date="2022-04" db="EMBL/GenBank/DDBJ databases">
        <title>Carnegiea gigantea Genome sequencing and assembly v2.</title>
        <authorList>
            <person name="Copetti D."/>
            <person name="Sanderson M.J."/>
            <person name="Burquez A."/>
            <person name="Wojciechowski M.F."/>
        </authorList>
    </citation>
    <scope>NUCLEOTIDE SEQUENCE</scope>
    <source>
        <strain evidence="4">SGP5-SGP5p</strain>
        <tissue evidence="4">Aerial part</tissue>
    </source>
</reference>
<dbReference type="PANTHER" id="PTHR46128">
    <property type="entry name" value="MITOCHONDRIAL GROUP I INTRON SPLICING FACTOR CCM1"/>
    <property type="match status" value="1"/>
</dbReference>
<gene>
    <name evidence="4" type="ORF">Cgig2_013091</name>
</gene>
<dbReference type="Pfam" id="PF01535">
    <property type="entry name" value="PPR"/>
    <property type="match status" value="1"/>
</dbReference>
<keyword evidence="2" id="KW-0677">Repeat</keyword>
<keyword evidence="5" id="KW-1185">Reference proteome</keyword>
<evidence type="ECO:0000313" key="4">
    <source>
        <dbReference type="EMBL" id="KAJ8447314.1"/>
    </source>
</evidence>
<comment type="similarity">
    <text evidence="1">Belongs to the PPR family. P subfamily.</text>
</comment>
<feature type="repeat" description="PPR" evidence="3">
    <location>
        <begin position="411"/>
        <end position="445"/>
    </location>
</feature>
<evidence type="ECO:0000313" key="5">
    <source>
        <dbReference type="Proteomes" id="UP001153076"/>
    </source>
</evidence>
<dbReference type="EMBL" id="JAKOGI010000039">
    <property type="protein sequence ID" value="KAJ8447314.1"/>
    <property type="molecule type" value="Genomic_DNA"/>
</dbReference>
<feature type="repeat" description="PPR" evidence="3">
    <location>
        <begin position="342"/>
        <end position="376"/>
    </location>
</feature>
<evidence type="ECO:0000256" key="2">
    <source>
        <dbReference type="ARBA" id="ARBA00022737"/>
    </source>
</evidence>
<dbReference type="InterPro" id="IPR011990">
    <property type="entry name" value="TPR-like_helical_dom_sf"/>
</dbReference>
<dbReference type="Pfam" id="PF13041">
    <property type="entry name" value="PPR_2"/>
    <property type="match status" value="3"/>
</dbReference>
<dbReference type="InterPro" id="IPR050872">
    <property type="entry name" value="PPR_P_subfamily"/>
</dbReference>
<accession>A0A9Q1QMJ6</accession>
<dbReference type="Gene3D" id="1.25.40.10">
    <property type="entry name" value="Tetratricopeptide repeat domain"/>
    <property type="match status" value="5"/>
</dbReference>
<proteinExistence type="inferred from homology"/>
<dbReference type="PROSITE" id="PS51375">
    <property type="entry name" value="PPR"/>
    <property type="match status" value="8"/>
</dbReference>
<dbReference type="SUPFAM" id="SSF81901">
    <property type="entry name" value="HCP-like"/>
    <property type="match status" value="1"/>
</dbReference>